<dbReference type="SUPFAM" id="SSF64356">
    <property type="entry name" value="SNARE-like"/>
    <property type="match status" value="1"/>
</dbReference>
<evidence type="ECO:0000256" key="5">
    <source>
        <dbReference type="ARBA" id="ARBA00022892"/>
    </source>
</evidence>
<comment type="subcellular location">
    <subcellularLocation>
        <location evidence="10 11">Cytoplasm</location>
    </subcellularLocation>
    <subcellularLocation>
        <location evidence="10 11">Cytoplasmic vesicle</location>
        <location evidence="10 11">COPI-coated vesicle membrane</location>
        <topology evidence="10 11">Peripheral membrane protein</topology>
        <orientation evidence="10 11">Cytoplasmic side</orientation>
    </subcellularLocation>
    <subcellularLocation>
        <location evidence="10 11">Golgi apparatus membrane</location>
        <topology evidence="10 11">Peripheral membrane protein</topology>
        <orientation evidence="10 11">Cytoplasmic side</orientation>
    </subcellularLocation>
</comment>
<keyword evidence="5 10" id="KW-0931">ER-Golgi transport</keyword>
<dbReference type="InterPro" id="IPR011012">
    <property type="entry name" value="Longin-like_dom_sf"/>
</dbReference>
<evidence type="ECO:0000259" key="13">
    <source>
        <dbReference type="PROSITE" id="PS51072"/>
    </source>
</evidence>
<feature type="region of interest" description="Disordered" evidence="12">
    <location>
        <begin position="225"/>
        <end position="251"/>
    </location>
</feature>
<dbReference type="SUPFAM" id="SSF49447">
    <property type="entry name" value="Second domain of Mu2 adaptin subunit (ap50) of ap2 adaptor"/>
    <property type="match status" value="1"/>
</dbReference>
<dbReference type="Proteomes" id="UP000243975">
    <property type="component" value="Unassembled WGS sequence"/>
</dbReference>
<dbReference type="InterPro" id="IPR036168">
    <property type="entry name" value="AP2_Mu_C_sf"/>
</dbReference>
<reference evidence="14 15" key="1">
    <citation type="journal article" date="2016" name="Sci. Rep.">
        <title>The genome sequence of the outbreeding globe artichoke constructed de novo incorporating a phase-aware low-pass sequencing strategy of F1 progeny.</title>
        <authorList>
            <person name="Scaglione D."/>
            <person name="Reyes-Chin-Wo S."/>
            <person name="Acquadro A."/>
            <person name="Froenicke L."/>
            <person name="Portis E."/>
            <person name="Beitel C."/>
            <person name="Tirone M."/>
            <person name="Mauro R."/>
            <person name="Lo Monaco A."/>
            <person name="Mauromicale G."/>
            <person name="Faccioli P."/>
            <person name="Cattivelli L."/>
            <person name="Rieseberg L."/>
            <person name="Michelmore R."/>
            <person name="Lanteri S."/>
        </authorList>
    </citation>
    <scope>NUCLEOTIDE SEQUENCE [LARGE SCALE GENOMIC DNA]</scope>
    <source>
        <strain evidence="14">2C</strain>
    </source>
</reference>
<evidence type="ECO:0000313" key="14">
    <source>
        <dbReference type="EMBL" id="KVH98559.1"/>
    </source>
</evidence>
<gene>
    <name evidence="14" type="ORF">Ccrd_023217</name>
</gene>
<dbReference type="PROSITE" id="PS51072">
    <property type="entry name" value="MHD"/>
    <property type="match status" value="1"/>
</dbReference>
<dbReference type="GO" id="GO:0006888">
    <property type="term" value="P:endoplasmic reticulum to Golgi vesicle-mediated transport"/>
    <property type="evidence" value="ECO:0007669"/>
    <property type="project" value="TreeGrafter"/>
</dbReference>
<protein>
    <recommendedName>
        <fullName evidence="10">Coatomer subunit delta</fullName>
    </recommendedName>
</protein>
<dbReference type="Pfam" id="PF00928">
    <property type="entry name" value="Adap_comp_sub"/>
    <property type="match status" value="1"/>
</dbReference>
<dbReference type="CDD" id="cd09254">
    <property type="entry name" value="AP_delta-COPI_MHD"/>
    <property type="match status" value="1"/>
</dbReference>
<sequence length="510" mass="55644">MVVLAASITSKSGKALVSRQFVDMSRIRIEGLLAAFPKLIGSGKQHTYVETENVRYVYQPMEGIYLLLVTNKQSNILEDLDTLRLLSKVPEFSASLDEEIICKHAFELIFAFDEVISLGHKENVTVAQVRQYCEMESHEERLHKLVLQSKINDTKDVMKRKANEIDKSKIERGKLEKGGYSSLQSMSSMGSIGRMDASLSNDMGISSGNTFGGGSGFGITSEVDNFSSKPKGRPSAAVGAPTKGMGMKLGKSQRTNQFLESLKAEGEMIVEDVRPSANPSKAAAAPPTDPVTLTVEEKLNVTLKRDGGLSNFDVQGTLSLQILNQDDGFIQVQIESVGNPEIKFKTHPNINKELFSNENILGSKDPNRPFPAGQSGDGLGLLKWRMQSKDESAVPLTINCWPSVSGNETYVSIEYEASSMFDLQNVVISVPLPALREAPNVRQIDGEWSGSMEFVVPPADTSVFFPISVGFSATSTFSNMKVANIVPLKGGAAPKFSQRIQLVTESYQVV</sequence>
<dbReference type="GO" id="GO:0006890">
    <property type="term" value="P:retrograde vesicle-mediated transport, Golgi to endoplasmic reticulum"/>
    <property type="evidence" value="ECO:0007669"/>
    <property type="project" value="UniProtKB-UniRule"/>
</dbReference>
<dbReference type="Gene3D" id="3.30.450.60">
    <property type="match status" value="1"/>
</dbReference>
<evidence type="ECO:0000256" key="6">
    <source>
        <dbReference type="ARBA" id="ARBA00022927"/>
    </source>
</evidence>
<name>A0A118JYF3_CYNCS</name>
<dbReference type="OMA" id="CEDNETT"/>
<evidence type="ECO:0000256" key="9">
    <source>
        <dbReference type="ARBA" id="ARBA00023329"/>
    </source>
</evidence>
<evidence type="ECO:0000256" key="8">
    <source>
        <dbReference type="ARBA" id="ARBA00023136"/>
    </source>
</evidence>
<keyword evidence="4 10" id="KW-0963">Cytoplasm</keyword>
<evidence type="ECO:0000313" key="15">
    <source>
        <dbReference type="Proteomes" id="UP000243975"/>
    </source>
</evidence>
<keyword evidence="3 10" id="KW-0813">Transport</keyword>
<comment type="similarity">
    <text evidence="1 10">Belongs to the adaptor complexes medium subunit family. Delta-COP subfamily.</text>
</comment>
<dbReference type="InterPro" id="IPR027059">
    <property type="entry name" value="Coatomer_dsu"/>
</dbReference>
<evidence type="ECO:0000256" key="11">
    <source>
        <dbReference type="RuleBase" id="RU366052"/>
    </source>
</evidence>
<dbReference type="PANTHER" id="PTHR10121">
    <property type="entry name" value="COATOMER SUBUNIT DELTA"/>
    <property type="match status" value="1"/>
</dbReference>
<keyword evidence="15" id="KW-1185">Reference proteome</keyword>
<dbReference type="AlphaFoldDB" id="A0A118JYF3"/>
<dbReference type="GO" id="GO:0030126">
    <property type="term" value="C:COPI vesicle coat"/>
    <property type="evidence" value="ECO:0007669"/>
    <property type="project" value="UniProtKB-UniRule"/>
</dbReference>
<organism evidence="14 15">
    <name type="scientific">Cynara cardunculus var. scolymus</name>
    <name type="common">Globe artichoke</name>
    <name type="synonym">Cynara scolymus</name>
    <dbReference type="NCBI Taxonomy" id="59895"/>
    <lineage>
        <taxon>Eukaryota</taxon>
        <taxon>Viridiplantae</taxon>
        <taxon>Streptophyta</taxon>
        <taxon>Embryophyta</taxon>
        <taxon>Tracheophyta</taxon>
        <taxon>Spermatophyta</taxon>
        <taxon>Magnoliopsida</taxon>
        <taxon>eudicotyledons</taxon>
        <taxon>Gunneridae</taxon>
        <taxon>Pentapetalae</taxon>
        <taxon>asterids</taxon>
        <taxon>campanulids</taxon>
        <taxon>Asterales</taxon>
        <taxon>Asteraceae</taxon>
        <taxon>Carduoideae</taxon>
        <taxon>Cardueae</taxon>
        <taxon>Carduinae</taxon>
        <taxon>Cynara</taxon>
    </lineage>
</organism>
<comment type="function">
    <text evidence="10">The coatomer is a cytosolic protein complex that binds to dilysine motifs and reversibly associates with Golgi non-clathrin-coated vesicles, which further mediate biosynthetic protein transport from the ER, via the Golgi up to the trans Golgi network. Coatomer complex is required for budding from Golgi membranes, and is essential for the retrograde Golgi-to-ER transport of dilysine-tagged proteins.</text>
</comment>
<keyword evidence="7 10" id="KW-0333">Golgi apparatus</keyword>
<evidence type="ECO:0000256" key="1">
    <source>
        <dbReference type="ARBA" id="ARBA00010516"/>
    </source>
</evidence>
<evidence type="ECO:0000256" key="12">
    <source>
        <dbReference type="SAM" id="MobiDB-lite"/>
    </source>
</evidence>
<dbReference type="Gramene" id="KVH98559">
    <property type="protein sequence ID" value="KVH98559"/>
    <property type="gene ID" value="Ccrd_023217"/>
</dbReference>
<dbReference type="InterPro" id="IPR028565">
    <property type="entry name" value="MHD"/>
</dbReference>
<keyword evidence="9 10" id="KW-0968">Cytoplasmic vesicle</keyword>
<dbReference type="FunFam" id="3.30.450.60:FF:000003">
    <property type="entry name" value="Coatomer subunit delta"/>
    <property type="match status" value="1"/>
</dbReference>
<dbReference type="STRING" id="59895.A0A118JYF3"/>
<dbReference type="EMBL" id="LEKV01003790">
    <property type="protein sequence ID" value="KVH98559.1"/>
    <property type="molecule type" value="Genomic_DNA"/>
</dbReference>
<dbReference type="PANTHER" id="PTHR10121:SF6">
    <property type="entry name" value="COATOMER SUBUNIT DELTA"/>
    <property type="match status" value="1"/>
</dbReference>
<dbReference type="GO" id="GO:0051645">
    <property type="term" value="P:Golgi localization"/>
    <property type="evidence" value="ECO:0007669"/>
    <property type="project" value="TreeGrafter"/>
</dbReference>
<keyword evidence="6 10" id="KW-0653">Protein transport</keyword>
<evidence type="ECO:0000256" key="10">
    <source>
        <dbReference type="RuleBase" id="RU364018"/>
    </source>
</evidence>
<evidence type="ECO:0000256" key="4">
    <source>
        <dbReference type="ARBA" id="ARBA00022490"/>
    </source>
</evidence>
<keyword evidence="8 10" id="KW-0472">Membrane</keyword>
<dbReference type="GO" id="GO:0000139">
    <property type="term" value="C:Golgi membrane"/>
    <property type="evidence" value="ECO:0007669"/>
    <property type="project" value="UniProtKB-SubCell"/>
</dbReference>
<proteinExistence type="inferred from homology"/>
<feature type="domain" description="MHD" evidence="13">
    <location>
        <begin position="288"/>
        <end position="510"/>
    </location>
</feature>
<dbReference type="GO" id="GO:0015031">
    <property type="term" value="P:protein transport"/>
    <property type="evidence" value="ECO:0007669"/>
    <property type="project" value="UniProtKB-KW"/>
</dbReference>
<comment type="caution">
    <text evidence="14">The sequence shown here is derived from an EMBL/GenBank/DDBJ whole genome shotgun (WGS) entry which is preliminary data.</text>
</comment>
<comment type="subunit">
    <text evidence="2 10">Oligomeric complex that consists of at least the alpha, beta, beta', gamma, delta, epsilon and zeta subunits.</text>
</comment>
<evidence type="ECO:0000256" key="7">
    <source>
        <dbReference type="ARBA" id="ARBA00023034"/>
    </source>
</evidence>
<dbReference type="CDD" id="cd14830">
    <property type="entry name" value="Delta_COP_N"/>
    <property type="match status" value="1"/>
</dbReference>
<evidence type="ECO:0000256" key="2">
    <source>
        <dbReference type="ARBA" id="ARBA00011775"/>
    </source>
</evidence>
<evidence type="ECO:0000256" key="3">
    <source>
        <dbReference type="ARBA" id="ARBA00022448"/>
    </source>
</evidence>
<accession>A0A118JYF3</accession>